<protein>
    <recommendedName>
        <fullName evidence="3">DUF4192 domain-containing protein</fullName>
    </recommendedName>
</protein>
<sequence>MVTQLAGMSLPETERVTVATTTDLVEIIPMLLGFHPQESLVVIAVDGSQVVVTARADLPDAQGCLHASLAHLWGRFPRACFVFVGVSGQVDAAWSALRQMDADLPADLQRRFLVADGRRWYDTPDDASGTPYDRVGSVHVARAAFAGRPVRASRDELVALLEPAWSASDMQASLVRVEASLTGIRHLRERAAATAAVHLAGGPDLSLDEATVVCLASHDPGFLDAQVRAVTRESAAQHQRFWLQVVRGSVPACAGGALVGLGISAWLAGEGALHTVCLEKLGSVQGPPEWVDLLDLINAAALSPDEWDSLREGHQALTRLG</sequence>
<evidence type="ECO:0000313" key="2">
    <source>
        <dbReference type="Proteomes" id="UP000290624"/>
    </source>
</evidence>
<name>A0A4Q2EF42_9ACTN</name>
<keyword evidence="2" id="KW-1185">Reference proteome</keyword>
<proteinExistence type="predicted"/>
<dbReference type="AlphaFoldDB" id="A0A4Q2EF42"/>
<accession>A0A4Q2EF42</accession>
<comment type="caution">
    <text evidence="1">The sequence shown here is derived from an EMBL/GenBank/DDBJ whole genome shotgun (WGS) entry which is preliminary data.</text>
</comment>
<dbReference type="Proteomes" id="UP000290624">
    <property type="component" value="Unassembled WGS sequence"/>
</dbReference>
<reference evidence="1 2" key="1">
    <citation type="submission" date="2018-01" db="EMBL/GenBank/DDBJ databases">
        <title>Lactibacter flavus gen. nov., sp. nov., a novel bacterium of the family Propionibacteriaceae isolated from raw milk and dairy products.</title>
        <authorList>
            <person name="Wenning M."/>
            <person name="Breitenwieser F."/>
            <person name="Huptas C."/>
            <person name="von Neubeck M."/>
            <person name="Busse H.-J."/>
            <person name="Scherer S."/>
        </authorList>
    </citation>
    <scope>NUCLEOTIDE SEQUENCE [LARGE SCALE GENOMIC DNA]</scope>
    <source>
        <strain evidence="1 2">VG341</strain>
    </source>
</reference>
<dbReference type="Pfam" id="PF13830">
    <property type="entry name" value="DUF4192"/>
    <property type="match status" value="1"/>
</dbReference>
<evidence type="ECO:0000313" key="1">
    <source>
        <dbReference type="EMBL" id="RXW31216.1"/>
    </source>
</evidence>
<dbReference type="InterPro" id="IPR025447">
    <property type="entry name" value="DUF4192"/>
</dbReference>
<gene>
    <name evidence="1" type="ORF">C1706_12945</name>
</gene>
<organism evidence="1 2">
    <name type="scientific">Propioniciclava flava</name>
    <dbReference type="NCBI Taxonomy" id="2072026"/>
    <lineage>
        <taxon>Bacteria</taxon>
        <taxon>Bacillati</taxon>
        <taxon>Actinomycetota</taxon>
        <taxon>Actinomycetes</taxon>
        <taxon>Propionibacteriales</taxon>
        <taxon>Propionibacteriaceae</taxon>
        <taxon>Propioniciclava</taxon>
    </lineage>
</organism>
<dbReference type="EMBL" id="PPCV01000011">
    <property type="protein sequence ID" value="RXW31216.1"/>
    <property type="molecule type" value="Genomic_DNA"/>
</dbReference>
<evidence type="ECO:0008006" key="3">
    <source>
        <dbReference type="Google" id="ProtNLM"/>
    </source>
</evidence>